<protein>
    <submittedName>
        <fullName evidence="1">Uncharacterized protein</fullName>
    </submittedName>
</protein>
<comment type="caution">
    <text evidence="1">The sequence shown here is derived from an EMBL/GenBank/DDBJ whole genome shotgun (WGS) entry which is preliminary data.</text>
</comment>
<proteinExistence type="predicted"/>
<keyword evidence="2" id="KW-1185">Reference proteome</keyword>
<organism evidence="1 2">
    <name type="scientific">Abditibacterium utsteinense</name>
    <dbReference type="NCBI Taxonomy" id="1960156"/>
    <lineage>
        <taxon>Bacteria</taxon>
        <taxon>Pseudomonadati</taxon>
        <taxon>Abditibacteriota</taxon>
        <taxon>Abditibacteriia</taxon>
        <taxon>Abditibacteriales</taxon>
        <taxon>Abditibacteriaceae</taxon>
        <taxon>Abditibacterium</taxon>
    </lineage>
</organism>
<evidence type="ECO:0000313" key="1">
    <source>
        <dbReference type="EMBL" id="PQV62515.1"/>
    </source>
</evidence>
<dbReference type="Proteomes" id="UP000237684">
    <property type="component" value="Unassembled WGS sequence"/>
</dbReference>
<gene>
    <name evidence="1" type="ORF">B1R32_1301</name>
</gene>
<sequence>MYNLFMNKLNATEYRDLWRLPVQELDEHQLIITPELLKSINSQTGIESLDRLCDQKTTLGLFAIFKTTLTDENLCVAYSEFIEEIVGFCIVDSRNNFVK</sequence>
<reference evidence="1 2" key="1">
    <citation type="journal article" date="2018" name="Syst. Appl. Microbiol.">
        <title>Abditibacterium utsteinense sp. nov., the first cultivated member of candidate phylum FBP, isolated from ice-free Antarctic soil samples.</title>
        <authorList>
            <person name="Tahon G."/>
            <person name="Tytgat B."/>
            <person name="Lebbe L."/>
            <person name="Carlier A."/>
            <person name="Willems A."/>
        </authorList>
    </citation>
    <scope>NUCLEOTIDE SEQUENCE [LARGE SCALE GENOMIC DNA]</scope>
    <source>
        <strain evidence="1 2">LMG 29911</strain>
    </source>
</reference>
<dbReference type="AlphaFoldDB" id="A0A2S8SNY8"/>
<dbReference type="EMBL" id="NIGF01000030">
    <property type="protein sequence ID" value="PQV62515.1"/>
    <property type="molecule type" value="Genomic_DNA"/>
</dbReference>
<evidence type="ECO:0000313" key="2">
    <source>
        <dbReference type="Proteomes" id="UP000237684"/>
    </source>
</evidence>
<dbReference type="InParanoid" id="A0A2S8SNY8"/>
<accession>A0A2S8SNY8</accession>
<name>A0A2S8SNY8_9BACT</name>